<proteinExistence type="predicted"/>
<accession>A0A915L428</accession>
<name>A0A915L428_ROMCU</name>
<dbReference type="Proteomes" id="UP000887565">
    <property type="component" value="Unplaced"/>
</dbReference>
<keyword evidence="1" id="KW-1185">Reference proteome</keyword>
<dbReference type="WBParaSite" id="nRc.2.0.1.t45834-RA">
    <property type="protein sequence ID" value="nRc.2.0.1.t45834-RA"/>
    <property type="gene ID" value="nRc.2.0.1.g45834"/>
</dbReference>
<protein>
    <submittedName>
        <fullName evidence="2">Uncharacterized protein</fullName>
    </submittedName>
</protein>
<sequence length="172" mass="18480">MAPPPRNPMPSTRLLVRLQNAGDHPSGAHLHMCSCHGLCTYNEASCQAQYPDSAGPSNATTTGTSHCYFCQTRVHPTDRCDRPCSHCQKICVHRATACPNRTPTLPGQGTNIGHPLGKIMRSAADIGTRRCSTSTRVYGRQNYRASPVDKILLDGEPSSPAVDAVHCAAEEA</sequence>
<dbReference type="AlphaFoldDB" id="A0A915L428"/>
<evidence type="ECO:0000313" key="1">
    <source>
        <dbReference type="Proteomes" id="UP000887565"/>
    </source>
</evidence>
<reference evidence="2" key="1">
    <citation type="submission" date="2022-11" db="UniProtKB">
        <authorList>
            <consortium name="WormBaseParasite"/>
        </authorList>
    </citation>
    <scope>IDENTIFICATION</scope>
</reference>
<evidence type="ECO:0000313" key="2">
    <source>
        <dbReference type="WBParaSite" id="nRc.2.0.1.t45834-RA"/>
    </source>
</evidence>
<organism evidence="1 2">
    <name type="scientific">Romanomermis culicivorax</name>
    <name type="common">Nematode worm</name>
    <dbReference type="NCBI Taxonomy" id="13658"/>
    <lineage>
        <taxon>Eukaryota</taxon>
        <taxon>Metazoa</taxon>
        <taxon>Ecdysozoa</taxon>
        <taxon>Nematoda</taxon>
        <taxon>Enoplea</taxon>
        <taxon>Dorylaimia</taxon>
        <taxon>Mermithida</taxon>
        <taxon>Mermithoidea</taxon>
        <taxon>Mermithidae</taxon>
        <taxon>Romanomermis</taxon>
    </lineage>
</organism>